<dbReference type="AlphaFoldDB" id="A0A0A2VXL0"/>
<evidence type="ECO:0000313" key="2">
    <source>
        <dbReference type="EMBL" id="KGQ10910.1"/>
    </source>
</evidence>
<dbReference type="HOGENOM" id="CLU_050889_0_0_1"/>
<sequence>MSTRPRSVPPASTSRVTRSHAAAAAATASSSSSSSLIAVHRSSTITAAKSTSTDAAPPTSTTTTTTAGASRLAAQADALAKMTLEMNLRTVGKQADRLERDLRVLVQATARDAAFRAQHETRLQDLWKEILAVKAHLAAARDRDDAARGLADEACRSEARRLAEEMRGEMAGVKEMVKGLRTALSELPSAEQMQAALSQSSVDTQDSDPNTRRKTNQQQQQPRSASKQSIHARIQDALRSTRRWHRDYKTTRLSDAAFCAAYLRQQSKRDAPMAVFLQRAVQRRVQARSPGRALRPRSLDDLCRLVLWADVEAVVEDVLLRDTTDVEEALRG</sequence>
<comment type="caution">
    <text evidence="2">The sequence shown here is derived from an EMBL/GenBank/DDBJ whole genome shotgun (WGS) entry which is preliminary data.</text>
</comment>
<feature type="region of interest" description="Disordered" evidence="1">
    <location>
        <begin position="1"/>
        <end position="68"/>
    </location>
</feature>
<feature type="compositionally biased region" description="Low complexity" evidence="1">
    <location>
        <begin position="11"/>
        <end position="68"/>
    </location>
</feature>
<dbReference type="eggNOG" id="ENOG502QTT5">
    <property type="taxonomic scope" value="Eukaryota"/>
</dbReference>
<evidence type="ECO:0000256" key="1">
    <source>
        <dbReference type="SAM" id="MobiDB-lite"/>
    </source>
</evidence>
<evidence type="ECO:0000313" key="3">
    <source>
        <dbReference type="Proteomes" id="UP000030106"/>
    </source>
</evidence>
<gene>
    <name evidence="2" type="ORF">BBAD15_g3734</name>
</gene>
<feature type="compositionally biased region" description="Polar residues" evidence="1">
    <location>
        <begin position="191"/>
        <end position="208"/>
    </location>
</feature>
<protein>
    <submittedName>
        <fullName evidence="2">Uncharacterized protein</fullName>
    </submittedName>
</protein>
<organism evidence="2 3">
    <name type="scientific">Beauveria bassiana D1-5</name>
    <dbReference type="NCBI Taxonomy" id="1245745"/>
    <lineage>
        <taxon>Eukaryota</taxon>
        <taxon>Fungi</taxon>
        <taxon>Dikarya</taxon>
        <taxon>Ascomycota</taxon>
        <taxon>Pezizomycotina</taxon>
        <taxon>Sordariomycetes</taxon>
        <taxon>Hypocreomycetidae</taxon>
        <taxon>Hypocreales</taxon>
        <taxon>Cordycipitaceae</taxon>
        <taxon>Beauveria</taxon>
    </lineage>
</organism>
<accession>A0A0A2VXL0</accession>
<dbReference type="OrthoDB" id="6423603at2759"/>
<name>A0A0A2VXL0_BEABA</name>
<proteinExistence type="predicted"/>
<reference evidence="2 3" key="1">
    <citation type="submission" date="2012-10" db="EMBL/GenBank/DDBJ databases">
        <title>Genome sequencing and analysis of entomopathogenic fungi Beauveria bassiana D1-5.</title>
        <authorList>
            <person name="Li Q."/>
            <person name="Wang L."/>
            <person name="Zhang Z."/>
            <person name="Wang Q."/>
            <person name="Ren J."/>
            <person name="Wang M."/>
            <person name="Xu W."/>
            <person name="Wang J."/>
            <person name="Lu Y."/>
            <person name="Du Q."/>
            <person name="Sun Z."/>
        </authorList>
    </citation>
    <scope>NUCLEOTIDE SEQUENCE [LARGE SCALE GENOMIC DNA]</scope>
    <source>
        <strain evidence="2 3">D1-5</strain>
    </source>
</reference>
<dbReference type="Proteomes" id="UP000030106">
    <property type="component" value="Unassembled WGS sequence"/>
</dbReference>
<feature type="region of interest" description="Disordered" evidence="1">
    <location>
        <begin position="191"/>
        <end position="232"/>
    </location>
</feature>
<dbReference type="EMBL" id="ANFO01000262">
    <property type="protein sequence ID" value="KGQ10910.1"/>
    <property type="molecule type" value="Genomic_DNA"/>
</dbReference>